<evidence type="ECO:0000313" key="3">
    <source>
        <dbReference type="Proteomes" id="UP000444185"/>
    </source>
</evidence>
<evidence type="ECO:0000256" key="1">
    <source>
        <dbReference type="SAM" id="Phobius"/>
    </source>
</evidence>
<reference evidence="2 3" key="1">
    <citation type="submission" date="2019-12" db="EMBL/GenBank/DDBJ databases">
        <title>Genomic-based taxomic classification of the family Erythrobacteraceae.</title>
        <authorList>
            <person name="Xu L."/>
        </authorList>
    </citation>
    <scope>NUCLEOTIDE SEQUENCE [LARGE SCALE GENOMIC DNA]</scope>
    <source>
        <strain evidence="2 3">DSM 16225</strain>
    </source>
</reference>
<feature type="transmembrane region" description="Helical" evidence="1">
    <location>
        <begin position="173"/>
        <end position="193"/>
    </location>
</feature>
<keyword evidence="3" id="KW-1185">Reference proteome</keyword>
<accession>A0A844Y170</accession>
<feature type="transmembrane region" description="Helical" evidence="1">
    <location>
        <begin position="47"/>
        <end position="68"/>
    </location>
</feature>
<feature type="transmembrane region" description="Helical" evidence="1">
    <location>
        <begin position="205"/>
        <end position="224"/>
    </location>
</feature>
<dbReference type="EMBL" id="WTYF01000004">
    <property type="protein sequence ID" value="MXO50852.1"/>
    <property type="molecule type" value="Genomic_DNA"/>
</dbReference>
<keyword evidence="1" id="KW-1133">Transmembrane helix</keyword>
<evidence type="ECO:0000313" key="2">
    <source>
        <dbReference type="EMBL" id="MXO50852.1"/>
    </source>
</evidence>
<name>A0A844Y170_9SPHN</name>
<keyword evidence="1" id="KW-0472">Membrane</keyword>
<dbReference type="AlphaFoldDB" id="A0A844Y170"/>
<sequence length="240" mass="26678">MGKVTPGRRSSGFFATSALLIAALVLLSFPATYFIPLATGSNQFTLLRHLHGLAFFAWVGLFVVQTQLVRTGKVKLHRELGMAGVALAGAMLPLGIWQTVQAAAERQARGVEQPFEYAIYNLVDITVFCIAFAWAIFEATRRVEWHRRLIFVAFLNLFAPAFSRISWMTVIPFPWSDMIPALVGDAVLIALAIYDKRKLGRIHPVTLGAMAILIPLHAVSPLIARTDWWNSLAPLLFGFW</sequence>
<dbReference type="OrthoDB" id="648493at2"/>
<comment type="caution">
    <text evidence="2">The sequence shown here is derived from an EMBL/GenBank/DDBJ whole genome shotgun (WGS) entry which is preliminary data.</text>
</comment>
<proteinExistence type="predicted"/>
<feature type="transmembrane region" description="Helical" evidence="1">
    <location>
        <begin position="117"/>
        <end position="137"/>
    </location>
</feature>
<dbReference type="RefSeq" id="WP_160607411.1">
    <property type="nucleotide sequence ID" value="NZ_WTYF01000004.1"/>
</dbReference>
<organism evidence="2 3">
    <name type="scientific">Qipengyuania gaetbuli</name>
    <dbReference type="NCBI Taxonomy" id="266952"/>
    <lineage>
        <taxon>Bacteria</taxon>
        <taxon>Pseudomonadati</taxon>
        <taxon>Pseudomonadota</taxon>
        <taxon>Alphaproteobacteria</taxon>
        <taxon>Sphingomonadales</taxon>
        <taxon>Erythrobacteraceae</taxon>
        <taxon>Qipengyuania</taxon>
    </lineage>
</organism>
<dbReference type="Proteomes" id="UP000444185">
    <property type="component" value="Unassembled WGS sequence"/>
</dbReference>
<feature type="transmembrane region" description="Helical" evidence="1">
    <location>
        <begin position="149"/>
        <end position="167"/>
    </location>
</feature>
<protein>
    <submittedName>
        <fullName evidence="2">Uncharacterized protein</fullName>
    </submittedName>
</protein>
<feature type="transmembrane region" description="Helical" evidence="1">
    <location>
        <begin position="12"/>
        <end position="35"/>
    </location>
</feature>
<keyword evidence="1" id="KW-0812">Transmembrane</keyword>
<gene>
    <name evidence="2" type="ORF">GRI42_05975</name>
</gene>
<feature type="transmembrane region" description="Helical" evidence="1">
    <location>
        <begin position="80"/>
        <end position="97"/>
    </location>
</feature>